<organism evidence="1 2">
    <name type="scientific">Cytobacillus horneckiae</name>
    <dbReference type="NCBI Taxonomy" id="549687"/>
    <lineage>
        <taxon>Bacteria</taxon>
        <taxon>Bacillati</taxon>
        <taxon>Bacillota</taxon>
        <taxon>Bacilli</taxon>
        <taxon>Bacillales</taxon>
        <taxon>Bacillaceae</taxon>
        <taxon>Cytobacillus</taxon>
    </lineage>
</organism>
<accession>A0A2N0ZA16</accession>
<proteinExistence type="predicted"/>
<evidence type="ECO:0000313" key="1">
    <source>
        <dbReference type="EMBL" id="PKG26351.1"/>
    </source>
</evidence>
<evidence type="ECO:0000313" key="2">
    <source>
        <dbReference type="Proteomes" id="UP000233343"/>
    </source>
</evidence>
<dbReference type="AlphaFoldDB" id="A0A2N0ZA16"/>
<dbReference type="EMBL" id="PISD01000070">
    <property type="protein sequence ID" value="PKG26351.1"/>
    <property type="molecule type" value="Genomic_DNA"/>
</dbReference>
<name>A0A2N0ZA16_9BACI</name>
<comment type="caution">
    <text evidence="1">The sequence shown here is derived from an EMBL/GenBank/DDBJ whole genome shotgun (WGS) entry which is preliminary data.</text>
</comment>
<protein>
    <submittedName>
        <fullName evidence="1">Uncharacterized protein</fullName>
    </submittedName>
</protein>
<reference evidence="1 2" key="1">
    <citation type="journal article" date="2010" name="Int. J. Syst. Evol. Microbiol.">
        <title>Bacillus horneckiae sp. nov., isolated from a spacecraft-assembly clean room.</title>
        <authorList>
            <person name="Vaishampayan P."/>
            <person name="Probst A."/>
            <person name="Krishnamurthi S."/>
            <person name="Ghosh S."/>
            <person name="Osman S."/>
            <person name="McDowall A."/>
            <person name="Ruckmani A."/>
            <person name="Mayilraj S."/>
            <person name="Venkateswaran K."/>
        </authorList>
    </citation>
    <scope>NUCLEOTIDE SEQUENCE [LARGE SCALE GENOMIC DNA]</scope>
    <source>
        <strain evidence="2">1PO1SC</strain>
    </source>
</reference>
<dbReference type="Proteomes" id="UP000233343">
    <property type="component" value="Unassembled WGS sequence"/>
</dbReference>
<dbReference type="RefSeq" id="WP_066194346.1">
    <property type="nucleotide sequence ID" value="NZ_JAFDQP010000003.1"/>
</dbReference>
<keyword evidence="2" id="KW-1185">Reference proteome</keyword>
<sequence>MSGIDKRNKLTEEPFSYTITKKGMVIVYYDNKQIVMIKDKEAERLIAKINSAKDNAAEVQLLLAKITGNFKRGNEKLGKRKNN</sequence>
<gene>
    <name evidence="1" type="ORF">CWS20_24560</name>
</gene>